<dbReference type="HOGENOM" id="CLU_005157_0_0_9"/>
<evidence type="ECO:0000313" key="1">
    <source>
        <dbReference type="EMBL" id="ACI17763.1"/>
    </source>
</evidence>
<protein>
    <submittedName>
        <fullName evidence="1">Uncharacterized protein</fullName>
    </submittedName>
</protein>
<gene>
    <name evidence="1" type="ordered locus">COPRO5265_1561</name>
</gene>
<proteinExistence type="predicted"/>
<dbReference type="RefSeq" id="WP_012544415.1">
    <property type="nucleotide sequence ID" value="NC_011295.1"/>
</dbReference>
<dbReference type="EMBL" id="CP001145">
    <property type="protein sequence ID" value="ACI17763.1"/>
    <property type="molecule type" value="Genomic_DNA"/>
</dbReference>
<dbReference type="STRING" id="309798.COPRO5265_1561"/>
<name>B5Y6D9_COPPD</name>
<keyword evidence="2" id="KW-1185">Reference proteome</keyword>
<dbReference type="Proteomes" id="UP000001732">
    <property type="component" value="Chromosome"/>
</dbReference>
<evidence type="ECO:0000313" key="2">
    <source>
        <dbReference type="Proteomes" id="UP000001732"/>
    </source>
</evidence>
<sequence length="1419" mass="162982">MRYSEILGLYENFKPAYDLTDEIKNGWKQFIPVDSFIDLLSSFLEALESSDPRTKRSIWLQGKYGVGKSHATSVVKHLLWDPWEDIEEFVDQLGNVKPQLQKKLENFRHRNRVFPVVLKGSGSINDGLSFKWAIQNAVKRALNQEGLDITPLTEFEQYKRHVLEQEKYGHDWDVFLNEKPQLRAMVGNRDGLITALEHGNVEVLKAFRKALGDVLLPTADIETWLEEVVKELKAQDVATSMAIYWDEFTSVLDIQRRAPEILTLLQNIAEKTFSSDIYLFVVSHRDPEQIAYTEDEKKVLDRFISKTYRMEEITTYDIIAHAIKKKDPEQWKILRDQCLRNTSITNLILRLTSTDGADIKRIVSDVFPIHPYTAFLAAKLADHVGSAERTIFSFLYDEEKGFNGFMKEYPKEFHGSTEYFLTAPTLWDFFVEEFENSESEKMRSILQKFTQYKDDLDNRGSAYGAVFRVILLLNVLYTFVGGSSAMAGVNLLLPSEENIRGAFAGTTLEEAVTDVLGYLVDREIFDLTADGLYEVAVSNLPEDEVKKKKVEFGKKYEDVSKLIKEYDDLYNNLLSGLRKNVLRELDIGIYGANSRNYEVKKVLREDFKKPYALKVAIFVGRSEDELRNIESVIDEIMKTPQESNPHSVVFVVARNTLGEKEFDKFITYKAKSAVAREHGYESAIENEKWARKFAENFASSIEKGTAMVFSKQGKQNVSFSSLPTVLNNHSKDIFEFGLENIEDLTQNKNIWEKKRAEKLAQIFCAAQSYEDLVQRTRNNARYNMIMAMFRTNGEYIVDNKLFLKKDLTDGDHPLVKICKEVERALENNRGSTFSLRAVLGFLAYEPYGLYANEVNTAALAFALRPYINKIFQANSGIKITPDQMGSKVVKLLDSFDNGGVASDELRVRLGSEEESSLVSLLTKLFDLQENENLTNVRWGVRKWFTEKARVPVWVLKYVDELKGLDNVKENTTNFIVTVIDKLVSSPDSELNQESISSFYKLLQRFEPFLTRALDIEKLNRAFEEWLQQQDDVATVLPDDIPSVKEYLTRNMQEQVALWKEDKLRLQLQKWGQEKEASETEKQLAKIIGKIFRLEEDLPEVGTTVKAVRQKINNEVGYPIWLFKYFYNDEDFSDAVMALNTLVVSSEGSGAMFDYGKYVNLLRGKEDVLASNFSPVVGSKALSIWAQRCNCDTTANVGQDLVRLAGGEVWKITEDQLREVITIKDFLLTTARLFGLESVSNMTDLSSGIQEWLDRVGYPYWFFEKIAQDSNLRSLLSDIADVVRSAGSKQDAEHLGNLAKRIKASEPQLKELLTPESASLYMKILLEESFSLYDLDDATVRQLLREVRQVLKDTDFYWNEEKFNEQLKRRIDVLKGEQKKNKLRETIESGSHDLKEIMLRLIEEYPEVCEWLVRELGLGE</sequence>
<dbReference type="OrthoDB" id="9812271at2"/>
<dbReference type="eggNOG" id="ENOG502Z8PB">
    <property type="taxonomic scope" value="Bacteria"/>
</dbReference>
<reference evidence="1 2" key="2">
    <citation type="journal article" date="2014" name="Genome Announc.">
        <title>Complete Genome Sequence of Coprothermobacter proteolyticus DSM 5265.</title>
        <authorList>
            <person name="Alexiev A."/>
            <person name="Coil D.A."/>
            <person name="Badger J.H."/>
            <person name="Enticknap J."/>
            <person name="Ward N."/>
            <person name="Robb F.T."/>
            <person name="Eisen J.A."/>
        </authorList>
    </citation>
    <scope>NUCLEOTIDE SEQUENCE [LARGE SCALE GENOMIC DNA]</scope>
    <source>
        <strain evidence="2">ATCC 35245 / DSM 5265 / OCM 4 / BT</strain>
    </source>
</reference>
<reference evidence="2" key="1">
    <citation type="submission" date="2008-08" db="EMBL/GenBank/DDBJ databases">
        <title>The complete genome sequence of Coprothermobacter proteolyticus strain ATCC 5245 / DSM 5265 / BT.</title>
        <authorList>
            <person name="Dodson R.J."/>
            <person name="Durkin A.S."/>
            <person name="Wu M."/>
            <person name="Eisen J."/>
            <person name="Sutton G."/>
        </authorList>
    </citation>
    <scope>NUCLEOTIDE SEQUENCE [LARGE SCALE GENOMIC DNA]</scope>
    <source>
        <strain evidence="2">ATCC 35245 / DSM 5265 / OCM 4 / BT</strain>
    </source>
</reference>
<dbReference type="KEGG" id="cpo:COPRO5265_1561"/>
<organism evidence="1 2">
    <name type="scientific">Coprothermobacter proteolyticus (strain ATCC 35245 / DSM 5265 / OCM 4 / BT)</name>
    <dbReference type="NCBI Taxonomy" id="309798"/>
    <lineage>
        <taxon>Bacteria</taxon>
        <taxon>Pseudomonadati</taxon>
        <taxon>Coprothermobacterota</taxon>
        <taxon>Coprothermobacteria</taxon>
        <taxon>Coprothermobacterales</taxon>
        <taxon>Coprothermobacteraceae</taxon>
        <taxon>Coprothermobacter</taxon>
    </lineage>
</organism>
<accession>B5Y6D9</accession>